<dbReference type="VEuPathDB" id="FungiDB:ASPVEDRAFT_152831"/>
<name>A0A1L9PSQ2_ASPVE</name>
<evidence type="ECO:0000313" key="2">
    <source>
        <dbReference type="EMBL" id="OJJ04482.1"/>
    </source>
</evidence>
<evidence type="ECO:0008006" key="4">
    <source>
        <dbReference type="Google" id="ProtNLM"/>
    </source>
</evidence>
<feature type="signal peptide" evidence="1">
    <location>
        <begin position="1"/>
        <end position="18"/>
    </location>
</feature>
<feature type="chain" id="PRO_5013335914" description="Secreted protein" evidence="1">
    <location>
        <begin position="19"/>
        <end position="125"/>
    </location>
</feature>
<evidence type="ECO:0000256" key="1">
    <source>
        <dbReference type="SAM" id="SignalP"/>
    </source>
</evidence>
<dbReference type="AlphaFoldDB" id="A0A1L9PSQ2"/>
<proteinExistence type="predicted"/>
<evidence type="ECO:0000313" key="3">
    <source>
        <dbReference type="Proteomes" id="UP000184073"/>
    </source>
</evidence>
<keyword evidence="1" id="KW-0732">Signal</keyword>
<protein>
    <recommendedName>
        <fullName evidence="4">Secreted protein</fullName>
    </recommendedName>
</protein>
<organism evidence="2 3">
    <name type="scientific">Aspergillus versicolor CBS 583.65</name>
    <dbReference type="NCBI Taxonomy" id="1036611"/>
    <lineage>
        <taxon>Eukaryota</taxon>
        <taxon>Fungi</taxon>
        <taxon>Dikarya</taxon>
        <taxon>Ascomycota</taxon>
        <taxon>Pezizomycotina</taxon>
        <taxon>Eurotiomycetes</taxon>
        <taxon>Eurotiomycetidae</taxon>
        <taxon>Eurotiales</taxon>
        <taxon>Aspergillaceae</taxon>
        <taxon>Aspergillus</taxon>
        <taxon>Aspergillus subgen. Nidulantes</taxon>
    </lineage>
</organism>
<dbReference type="GeneID" id="63723839"/>
<keyword evidence="3" id="KW-1185">Reference proteome</keyword>
<accession>A0A1L9PSQ2</accession>
<dbReference type="RefSeq" id="XP_040670244.1">
    <property type="nucleotide sequence ID" value="XM_040808328.1"/>
</dbReference>
<sequence>MPKLTALLFLLLPLRNHTRYQINQNNPLSSTVPMLSYPIYLNHHAKPQHPRMAPADLLPHHGLPPILQPAACFLHHDGHVLARLGRHRPCVLFGRSERLRRAGYPGGIAWFRSFCRVGWGGLGWI</sequence>
<dbReference type="Proteomes" id="UP000184073">
    <property type="component" value="Unassembled WGS sequence"/>
</dbReference>
<gene>
    <name evidence="2" type="ORF">ASPVEDRAFT_152831</name>
</gene>
<reference evidence="3" key="1">
    <citation type="journal article" date="2017" name="Genome Biol.">
        <title>Comparative genomics reveals high biological diversity and specific adaptations in the industrially and medically important fungal genus Aspergillus.</title>
        <authorList>
            <person name="de Vries R.P."/>
            <person name="Riley R."/>
            <person name="Wiebenga A."/>
            <person name="Aguilar-Osorio G."/>
            <person name="Amillis S."/>
            <person name="Uchima C.A."/>
            <person name="Anderluh G."/>
            <person name="Asadollahi M."/>
            <person name="Askin M."/>
            <person name="Barry K."/>
            <person name="Battaglia E."/>
            <person name="Bayram O."/>
            <person name="Benocci T."/>
            <person name="Braus-Stromeyer S.A."/>
            <person name="Caldana C."/>
            <person name="Canovas D."/>
            <person name="Cerqueira G.C."/>
            <person name="Chen F."/>
            <person name="Chen W."/>
            <person name="Choi C."/>
            <person name="Clum A."/>
            <person name="Dos Santos R.A."/>
            <person name="Damasio A.R."/>
            <person name="Diallinas G."/>
            <person name="Emri T."/>
            <person name="Fekete E."/>
            <person name="Flipphi M."/>
            <person name="Freyberg S."/>
            <person name="Gallo A."/>
            <person name="Gournas C."/>
            <person name="Habgood R."/>
            <person name="Hainaut M."/>
            <person name="Harispe M.L."/>
            <person name="Henrissat B."/>
            <person name="Hilden K.S."/>
            <person name="Hope R."/>
            <person name="Hossain A."/>
            <person name="Karabika E."/>
            <person name="Karaffa L."/>
            <person name="Karanyi Z."/>
            <person name="Krasevec N."/>
            <person name="Kuo A."/>
            <person name="Kusch H."/>
            <person name="LaButti K."/>
            <person name="Lagendijk E.L."/>
            <person name="Lapidus A."/>
            <person name="Levasseur A."/>
            <person name="Lindquist E."/>
            <person name="Lipzen A."/>
            <person name="Logrieco A.F."/>
            <person name="MacCabe A."/>
            <person name="Maekelae M.R."/>
            <person name="Malavazi I."/>
            <person name="Melin P."/>
            <person name="Meyer V."/>
            <person name="Mielnichuk N."/>
            <person name="Miskei M."/>
            <person name="Molnar A.P."/>
            <person name="Mule G."/>
            <person name="Ngan C.Y."/>
            <person name="Orejas M."/>
            <person name="Orosz E."/>
            <person name="Ouedraogo J.P."/>
            <person name="Overkamp K.M."/>
            <person name="Park H.-S."/>
            <person name="Perrone G."/>
            <person name="Piumi F."/>
            <person name="Punt P.J."/>
            <person name="Ram A.F."/>
            <person name="Ramon A."/>
            <person name="Rauscher S."/>
            <person name="Record E."/>
            <person name="Riano-Pachon D.M."/>
            <person name="Robert V."/>
            <person name="Roehrig J."/>
            <person name="Ruller R."/>
            <person name="Salamov A."/>
            <person name="Salih N.S."/>
            <person name="Samson R.A."/>
            <person name="Sandor E."/>
            <person name="Sanguinetti M."/>
            <person name="Schuetze T."/>
            <person name="Sepcic K."/>
            <person name="Shelest E."/>
            <person name="Sherlock G."/>
            <person name="Sophianopoulou V."/>
            <person name="Squina F.M."/>
            <person name="Sun H."/>
            <person name="Susca A."/>
            <person name="Todd R.B."/>
            <person name="Tsang A."/>
            <person name="Unkles S.E."/>
            <person name="van de Wiele N."/>
            <person name="van Rossen-Uffink D."/>
            <person name="Oliveira J.V."/>
            <person name="Vesth T.C."/>
            <person name="Visser J."/>
            <person name="Yu J.-H."/>
            <person name="Zhou M."/>
            <person name="Andersen M.R."/>
            <person name="Archer D.B."/>
            <person name="Baker S.E."/>
            <person name="Benoit I."/>
            <person name="Brakhage A.A."/>
            <person name="Braus G.H."/>
            <person name="Fischer R."/>
            <person name="Frisvad J.C."/>
            <person name="Goldman G.H."/>
            <person name="Houbraken J."/>
            <person name="Oakley B."/>
            <person name="Pocsi I."/>
            <person name="Scazzocchio C."/>
            <person name="Seiboth B."/>
            <person name="vanKuyk P.A."/>
            <person name="Wortman J."/>
            <person name="Dyer P.S."/>
            <person name="Grigoriev I.V."/>
        </authorList>
    </citation>
    <scope>NUCLEOTIDE SEQUENCE [LARGE SCALE GENOMIC DNA]</scope>
    <source>
        <strain evidence="3">CBS 583.65</strain>
    </source>
</reference>
<dbReference type="EMBL" id="KV878131">
    <property type="protein sequence ID" value="OJJ04482.1"/>
    <property type="molecule type" value="Genomic_DNA"/>
</dbReference>